<dbReference type="STRING" id="36166.T1GU01"/>
<dbReference type="HOGENOM" id="CLU_1231143_0_0_1"/>
<accession>T1GU01</accession>
<proteinExistence type="predicted"/>
<dbReference type="GO" id="GO:0006888">
    <property type="term" value="P:endoplasmic reticulum to Golgi vesicle-mediated transport"/>
    <property type="evidence" value="ECO:0007669"/>
    <property type="project" value="TreeGrafter"/>
</dbReference>
<dbReference type="GO" id="GO:0006886">
    <property type="term" value="P:intracellular protein transport"/>
    <property type="evidence" value="ECO:0007669"/>
    <property type="project" value="InterPro"/>
</dbReference>
<evidence type="ECO:0000313" key="1">
    <source>
        <dbReference type="EnsemblMetazoa" id="MESCA007200-PA"/>
    </source>
</evidence>
<dbReference type="AlphaFoldDB" id="T1GU01"/>
<dbReference type="InterPro" id="IPR016460">
    <property type="entry name" value="COPB1"/>
</dbReference>
<dbReference type="EMBL" id="CAQQ02007953">
    <property type="status" value="NOT_ANNOTATED_CDS"/>
    <property type="molecule type" value="Genomic_DNA"/>
</dbReference>
<dbReference type="EMBL" id="CAQQ02007951">
    <property type="status" value="NOT_ANNOTATED_CDS"/>
    <property type="molecule type" value="Genomic_DNA"/>
</dbReference>
<reference evidence="1" key="2">
    <citation type="submission" date="2015-06" db="UniProtKB">
        <authorList>
            <consortium name="EnsemblMetazoa"/>
        </authorList>
    </citation>
    <scope>IDENTIFICATION</scope>
</reference>
<dbReference type="GO" id="GO:0030126">
    <property type="term" value="C:COPI vesicle coat"/>
    <property type="evidence" value="ECO:0007669"/>
    <property type="project" value="TreeGrafter"/>
</dbReference>
<sequence length="225" mass="25771">MSSVEGPCTIINSGDIDPYNGMQLKQDLEKGKLFGFLVDNKKDKRPPLRQYFMDGDFFIGASLCVTLTKLALRYIELEKNEVEQNRFCARMMLVMSSILHLGKSGFPTKPITNDDTDRIFLCLKTLSERTPETVEVFQHFCRDALGKMLEAQHDEEAQALKEKQKSASKVQADDPVQFAQLSSGKESQLGENVFESSLMKEEKEIFLNRRIFVKTRDSQVDFFYL</sequence>
<name>T1GU01_MEGSC</name>
<organism evidence="1 2">
    <name type="scientific">Megaselia scalaris</name>
    <name type="common">Humpbacked fly</name>
    <name type="synonym">Phora scalaris</name>
    <dbReference type="NCBI Taxonomy" id="36166"/>
    <lineage>
        <taxon>Eukaryota</taxon>
        <taxon>Metazoa</taxon>
        <taxon>Ecdysozoa</taxon>
        <taxon>Arthropoda</taxon>
        <taxon>Hexapoda</taxon>
        <taxon>Insecta</taxon>
        <taxon>Pterygota</taxon>
        <taxon>Neoptera</taxon>
        <taxon>Endopterygota</taxon>
        <taxon>Diptera</taxon>
        <taxon>Brachycera</taxon>
        <taxon>Muscomorpha</taxon>
        <taxon>Platypezoidea</taxon>
        <taxon>Phoridae</taxon>
        <taxon>Megaseliini</taxon>
        <taxon>Megaselia</taxon>
    </lineage>
</organism>
<protein>
    <submittedName>
        <fullName evidence="1">Uncharacterized protein</fullName>
    </submittedName>
</protein>
<keyword evidence="2" id="KW-1185">Reference proteome</keyword>
<dbReference type="EMBL" id="CAQQ02007952">
    <property type="status" value="NOT_ANNOTATED_CDS"/>
    <property type="molecule type" value="Genomic_DNA"/>
</dbReference>
<dbReference type="PANTHER" id="PTHR10635">
    <property type="entry name" value="COATOMER SUBUNIT BETA"/>
    <property type="match status" value="1"/>
</dbReference>
<reference evidence="2" key="1">
    <citation type="submission" date="2013-02" db="EMBL/GenBank/DDBJ databases">
        <authorList>
            <person name="Hughes D."/>
        </authorList>
    </citation>
    <scope>NUCLEOTIDE SEQUENCE</scope>
    <source>
        <strain>Durham</strain>
        <strain evidence="2">NC isolate 2 -- Noor lab</strain>
    </source>
</reference>
<dbReference type="EnsemblMetazoa" id="MESCA007200-RA">
    <property type="protein sequence ID" value="MESCA007200-PA"/>
    <property type="gene ID" value="MESCA007200"/>
</dbReference>
<dbReference type="GO" id="GO:0006891">
    <property type="term" value="P:intra-Golgi vesicle-mediated transport"/>
    <property type="evidence" value="ECO:0007669"/>
    <property type="project" value="TreeGrafter"/>
</dbReference>
<dbReference type="PANTHER" id="PTHR10635:SF0">
    <property type="entry name" value="COATOMER SUBUNIT BETA"/>
    <property type="match status" value="1"/>
</dbReference>
<dbReference type="Proteomes" id="UP000015102">
    <property type="component" value="Unassembled WGS sequence"/>
</dbReference>
<evidence type="ECO:0000313" key="2">
    <source>
        <dbReference type="Proteomes" id="UP000015102"/>
    </source>
</evidence>